<dbReference type="Pfam" id="PF05721">
    <property type="entry name" value="PhyH"/>
    <property type="match status" value="1"/>
</dbReference>
<dbReference type="EMBL" id="CP127294">
    <property type="protein sequence ID" value="WIX77070.1"/>
    <property type="molecule type" value="Genomic_DNA"/>
</dbReference>
<comment type="cofactor">
    <cofactor evidence="1">
        <name>Fe(2+)</name>
        <dbReference type="ChEBI" id="CHEBI:29033"/>
    </cofactor>
</comment>
<dbReference type="GO" id="GO:0005506">
    <property type="term" value="F:iron ion binding"/>
    <property type="evidence" value="ECO:0007669"/>
    <property type="project" value="UniProtKB-ARBA"/>
</dbReference>
<evidence type="ECO:0000256" key="5">
    <source>
        <dbReference type="ARBA" id="ARBA00022723"/>
    </source>
</evidence>
<comment type="function">
    <text evidence="2">Involved in the biosynthesis of 5-hydroxyectoine, called compatible solute, which helps organisms to survive extreme osmotic stress by acting as a highly soluble organic osmolyte. Catalyzes the 2-oxoglutarate-dependent selective hydroxylation of L-ectoine to yield (4S,5S)-5-hydroxyectoine.</text>
</comment>
<dbReference type="KEGG" id="acab:QRX50_37555"/>
<dbReference type="GO" id="GO:0016706">
    <property type="term" value="F:2-oxoglutarate-dependent dioxygenase activity"/>
    <property type="evidence" value="ECO:0007669"/>
    <property type="project" value="InterPro"/>
</dbReference>
<comment type="catalytic activity">
    <reaction evidence="9">
        <text>L-ectoine + 2-oxoglutarate + O2 = 5-hydroxyectoine + succinate + CO2</text>
        <dbReference type="Rhea" id="RHEA:45740"/>
        <dbReference type="ChEBI" id="CHEBI:15379"/>
        <dbReference type="ChEBI" id="CHEBI:16526"/>
        <dbReference type="ChEBI" id="CHEBI:16810"/>
        <dbReference type="ChEBI" id="CHEBI:30031"/>
        <dbReference type="ChEBI" id="CHEBI:58515"/>
        <dbReference type="ChEBI" id="CHEBI:85413"/>
        <dbReference type="EC" id="1.14.11.55"/>
    </reaction>
</comment>
<evidence type="ECO:0000313" key="11">
    <source>
        <dbReference type="EMBL" id="WIX77070.1"/>
    </source>
</evidence>
<evidence type="ECO:0000256" key="4">
    <source>
        <dbReference type="ARBA" id="ARBA00011738"/>
    </source>
</evidence>
<dbReference type="InterPro" id="IPR008775">
    <property type="entry name" value="Phytyl_CoA_dOase-like"/>
</dbReference>
<dbReference type="Gene3D" id="2.60.120.620">
    <property type="entry name" value="q2cbj1_9rhob like domain"/>
    <property type="match status" value="1"/>
</dbReference>
<keyword evidence="7 11" id="KW-0560">Oxidoreductase</keyword>
<evidence type="ECO:0000256" key="8">
    <source>
        <dbReference type="ARBA" id="ARBA00023004"/>
    </source>
</evidence>
<dbReference type="PANTHER" id="PTHR20883">
    <property type="entry name" value="PHYTANOYL-COA DIOXYGENASE DOMAIN CONTAINING 1"/>
    <property type="match status" value="1"/>
</dbReference>
<dbReference type="RefSeq" id="WP_285967812.1">
    <property type="nucleotide sequence ID" value="NZ_CP127294.1"/>
</dbReference>
<gene>
    <name evidence="11" type="primary">thpD</name>
    <name evidence="11" type="ORF">QRX50_37555</name>
</gene>
<dbReference type="EC" id="1.14.11.55" evidence="10"/>
<keyword evidence="12" id="KW-1185">Reference proteome</keyword>
<comment type="subunit">
    <text evidence="4">Homodimer.</text>
</comment>
<evidence type="ECO:0000256" key="6">
    <source>
        <dbReference type="ARBA" id="ARBA00022964"/>
    </source>
</evidence>
<keyword evidence="5" id="KW-0479">Metal-binding</keyword>
<dbReference type="AlphaFoldDB" id="A0A9Y2IDF4"/>
<evidence type="ECO:0000313" key="12">
    <source>
        <dbReference type="Proteomes" id="UP001236014"/>
    </source>
</evidence>
<dbReference type="NCBIfam" id="TIGR02408">
    <property type="entry name" value="ectoine_ThpD"/>
    <property type="match status" value="1"/>
</dbReference>
<keyword evidence="6" id="KW-0223">Dioxygenase</keyword>
<keyword evidence="8" id="KW-0408">Iron</keyword>
<evidence type="ECO:0000256" key="9">
    <source>
        <dbReference type="ARBA" id="ARBA00049228"/>
    </source>
</evidence>
<sequence>MTVTERTTEDRYPTRLPHAADLVARADPTVWPGRIPGPFTVDDLAGFDRHGYLVVKNLLGTDEVTSLQTEAARLADDSSADDPRVIREKRSGAVRSVFQVHRTSTVISALVRNPAVLDRARQILGSEVYVHQSRINFMPGFTGEGFYWHSDFETWHAEDGLPAPRAVSMSLALSTNFPYNGGLMVIPGSHRTFVPCIGETPADHYQASLREQEIGVPARHDIEQLARPHGIDQFTGPAGSALWFDSNVLHGSGNNITPFPRSNVFVVFNSVENTPVEPFAAPARRPDYVAERDFTPLDDARR</sequence>
<dbReference type="Proteomes" id="UP001236014">
    <property type="component" value="Chromosome"/>
</dbReference>
<evidence type="ECO:0000256" key="2">
    <source>
        <dbReference type="ARBA" id="ARBA00004063"/>
    </source>
</evidence>
<name>A0A9Y2IDF4_9PSEU</name>
<evidence type="ECO:0000256" key="1">
    <source>
        <dbReference type="ARBA" id="ARBA00001954"/>
    </source>
</evidence>
<protein>
    <recommendedName>
        <fullName evidence="10">Ectoine hydroxylase</fullName>
        <ecNumber evidence="10">1.14.11.55</ecNumber>
    </recommendedName>
</protein>
<comment type="similarity">
    <text evidence="3">Belongs to the PhyH family. EctD subfamily.</text>
</comment>
<accession>A0A9Y2IDF4</accession>
<evidence type="ECO:0000256" key="3">
    <source>
        <dbReference type="ARBA" id="ARBA00007851"/>
    </source>
</evidence>
<evidence type="ECO:0000256" key="7">
    <source>
        <dbReference type="ARBA" id="ARBA00023002"/>
    </source>
</evidence>
<reference evidence="11 12" key="1">
    <citation type="submission" date="2023-06" db="EMBL/GenBank/DDBJ databases">
        <authorList>
            <person name="Oyuntsetseg B."/>
            <person name="Kim S.B."/>
        </authorList>
    </citation>
    <scope>NUCLEOTIDE SEQUENCE [LARGE SCALE GENOMIC DNA]</scope>
    <source>
        <strain evidence="11 12">2-15</strain>
    </source>
</reference>
<dbReference type="PANTHER" id="PTHR20883:SF48">
    <property type="entry name" value="ECTOINE DIOXYGENASE"/>
    <property type="match status" value="1"/>
</dbReference>
<proteinExistence type="inferred from homology"/>
<dbReference type="InterPro" id="IPR012774">
    <property type="entry name" value="EctD"/>
</dbReference>
<evidence type="ECO:0000256" key="10">
    <source>
        <dbReference type="NCBIfam" id="TIGR02408"/>
    </source>
</evidence>
<dbReference type="SUPFAM" id="SSF51197">
    <property type="entry name" value="Clavaminate synthase-like"/>
    <property type="match status" value="1"/>
</dbReference>
<organism evidence="11 12">
    <name type="scientific">Amycolatopsis carbonis</name>
    <dbReference type="NCBI Taxonomy" id="715471"/>
    <lineage>
        <taxon>Bacteria</taxon>
        <taxon>Bacillati</taxon>
        <taxon>Actinomycetota</taxon>
        <taxon>Actinomycetes</taxon>
        <taxon>Pseudonocardiales</taxon>
        <taxon>Pseudonocardiaceae</taxon>
        <taxon>Amycolatopsis</taxon>
    </lineage>
</organism>